<organism evidence="2 3">
    <name type="scientific">Thermoproteota archaeon</name>
    <dbReference type="NCBI Taxonomy" id="2056631"/>
    <lineage>
        <taxon>Archaea</taxon>
        <taxon>Thermoproteota</taxon>
    </lineage>
</organism>
<reference evidence="2 3" key="1">
    <citation type="journal article" date="2019" name="Nat. Microbiol.">
        <title>Expanding anaerobic alkane metabolism in the domain of Archaea.</title>
        <authorList>
            <person name="Wang Y."/>
            <person name="Wegener G."/>
            <person name="Hou J."/>
            <person name="Wang F."/>
            <person name="Xiao X."/>
        </authorList>
    </citation>
    <scope>NUCLEOTIDE SEQUENCE [LARGE SCALE GENOMIC DNA]</scope>
    <source>
        <strain evidence="2">WYZ-LMO10</strain>
    </source>
</reference>
<keyword evidence="1" id="KW-0472">Membrane</keyword>
<dbReference type="Proteomes" id="UP000315399">
    <property type="component" value="Unassembled WGS sequence"/>
</dbReference>
<protein>
    <recommendedName>
        <fullName evidence="4">Yip1 domain-containing protein</fullName>
    </recommendedName>
</protein>
<comment type="caution">
    <text evidence="2">The sequence shown here is derived from an EMBL/GenBank/DDBJ whole genome shotgun (WGS) entry which is preliminary data.</text>
</comment>
<feature type="transmembrane region" description="Helical" evidence="1">
    <location>
        <begin position="66"/>
        <end position="87"/>
    </location>
</feature>
<feature type="transmembrane region" description="Helical" evidence="1">
    <location>
        <begin position="37"/>
        <end position="60"/>
    </location>
</feature>
<keyword evidence="1" id="KW-1133">Transmembrane helix</keyword>
<dbReference type="AlphaFoldDB" id="A0A523BCE9"/>
<dbReference type="EMBL" id="QNVH01000034">
    <property type="protein sequence ID" value="TDA38585.1"/>
    <property type="molecule type" value="Genomic_DNA"/>
</dbReference>
<evidence type="ECO:0000313" key="2">
    <source>
        <dbReference type="EMBL" id="TDA38585.1"/>
    </source>
</evidence>
<evidence type="ECO:0008006" key="4">
    <source>
        <dbReference type="Google" id="ProtNLM"/>
    </source>
</evidence>
<feature type="transmembrane region" description="Helical" evidence="1">
    <location>
        <begin position="6"/>
        <end position="25"/>
    </location>
</feature>
<keyword evidence="1" id="KW-0812">Transmembrane</keyword>
<accession>A0A523BCE9</accession>
<evidence type="ECO:0000256" key="1">
    <source>
        <dbReference type="SAM" id="Phobius"/>
    </source>
</evidence>
<evidence type="ECO:0000313" key="3">
    <source>
        <dbReference type="Proteomes" id="UP000315399"/>
    </source>
</evidence>
<gene>
    <name evidence="2" type="ORF">DSO08_04015</name>
</gene>
<name>A0A523BCE9_9CREN</name>
<sequence length="89" mass="9784">MELSAVFNIVYYFFDLIRSFISFIVENTILRGRPDLANSFSSAITLLITVTAIYILLVFVTAAKKAIGIVLLIGWALLILSLILAGFGI</sequence>
<proteinExistence type="predicted"/>